<reference evidence="2 3" key="1">
    <citation type="submission" date="2019-04" db="EMBL/GenBank/DDBJ databases">
        <title>Streptomyces oryziradicis sp. nov., a novel actinomycete isolated from rhizosphere soil of rice (Oryza sativa L.).</title>
        <authorList>
            <person name="Li C."/>
        </authorList>
    </citation>
    <scope>NUCLEOTIDE SEQUENCE [LARGE SCALE GENOMIC DNA]</scope>
    <source>
        <strain evidence="2 3">NEAU-C40</strain>
    </source>
</reference>
<accession>A0A4U0SSP0</accession>
<dbReference type="EMBL" id="SUMC01000001">
    <property type="protein sequence ID" value="TKA13224.1"/>
    <property type="molecule type" value="Genomic_DNA"/>
</dbReference>
<proteinExistence type="predicted"/>
<dbReference type="RefSeq" id="WP_136721384.1">
    <property type="nucleotide sequence ID" value="NZ_SUMC01000001.1"/>
</dbReference>
<feature type="region of interest" description="Disordered" evidence="1">
    <location>
        <begin position="356"/>
        <end position="377"/>
    </location>
</feature>
<dbReference type="OrthoDB" id="3848547at2"/>
<comment type="caution">
    <text evidence="2">The sequence shown here is derived from an EMBL/GenBank/DDBJ whole genome shotgun (WGS) entry which is preliminary data.</text>
</comment>
<evidence type="ECO:0000313" key="3">
    <source>
        <dbReference type="Proteomes" id="UP000305778"/>
    </source>
</evidence>
<protein>
    <submittedName>
        <fullName evidence="2">Uncharacterized protein</fullName>
    </submittedName>
</protein>
<gene>
    <name evidence="2" type="ORF">FCI23_00330</name>
</gene>
<dbReference type="AlphaFoldDB" id="A0A4U0SSP0"/>
<dbReference type="Proteomes" id="UP000305778">
    <property type="component" value="Unassembled WGS sequence"/>
</dbReference>
<name>A0A4U0SSP0_9ACTN</name>
<keyword evidence="3" id="KW-1185">Reference proteome</keyword>
<organism evidence="2 3">
    <name type="scientific">Actinacidiphila oryziradicis</name>
    <dbReference type="NCBI Taxonomy" id="2571141"/>
    <lineage>
        <taxon>Bacteria</taxon>
        <taxon>Bacillati</taxon>
        <taxon>Actinomycetota</taxon>
        <taxon>Actinomycetes</taxon>
        <taxon>Kitasatosporales</taxon>
        <taxon>Streptomycetaceae</taxon>
        <taxon>Actinacidiphila</taxon>
    </lineage>
</organism>
<evidence type="ECO:0000313" key="2">
    <source>
        <dbReference type="EMBL" id="TKA13224.1"/>
    </source>
</evidence>
<feature type="compositionally biased region" description="Low complexity" evidence="1">
    <location>
        <begin position="356"/>
        <end position="368"/>
    </location>
</feature>
<evidence type="ECO:0000256" key="1">
    <source>
        <dbReference type="SAM" id="MobiDB-lite"/>
    </source>
</evidence>
<sequence>MAGPGDPPEGTPEGVPGGGEDEYRSVVFDESFVRAARIQEYSAQERLDGTSRAVRTRRPWSRSGASRQALVLVTLIALAFGTAIYLGIRNPYQQPPTPVAQPLRIALIPLTPSQPVPAADLKQPFEGHPAADYRSGAAGITLPLATRTAHFSESQVIEALSTVKEYLVASSIDPETLTGGDVRAVRNLLAPGQLEQFDASLEKPADDGRHAATGWMVRFDPARVRLANDQVRVRGTMTLTEVGGDVLEVVTDHTLVYAVRDAATADGAASLFTVRRELRFRIDRDDLDGHQVEVVQAAVEAGPLSCGSASVQYFRPLLAGQLPQAMAGIDPYDHDHEITSVCGVLTPEVSASVTPTVAPTTAGLPTAVQASPASESP</sequence>
<feature type="region of interest" description="Disordered" evidence="1">
    <location>
        <begin position="1"/>
        <end position="22"/>
    </location>
</feature>
<feature type="compositionally biased region" description="Pro residues" evidence="1">
    <location>
        <begin position="1"/>
        <end position="10"/>
    </location>
</feature>